<dbReference type="RefSeq" id="WP_354151826.1">
    <property type="nucleotide sequence ID" value="NZ_JBEPMN010000007.1"/>
</dbReference>
<evidence type="ECO:0000313" key="1">
    <source>
        <dbReference type="EMBL" id="MET3661959.1"/>
    </source>
</evidence>
<dbReference type="NCBIfam" id="NF004653">
    <property type="entry name" value="PRK06003.1"/>
    <property type="match status" value="1"/>
</dbReference>
<sequence>MEPVNLFDLATRQSQWLGVRQTAIAGNVANANTPGYLAHDVEPFEKVLERTAVSLTATQEGHLGFSASEAGFRTRAQEFDGAPMPSKNTVVMETELMKAGEVRRAFELNTAIVKAFHGMLLAVSKG</sequence>
<gene>
    <name evidence="1" type="ORF">ABID44_002290</name>
</gene>
<accession>A0ABV2KLQ0</accession>
<keyword evidence="1" id="KW-0282">Flagellum</keyword>
<comment type="caution">
    <text evidence="1">The sequence shown here is derived from an EMBL/GenBank/DDBJ whole genome shotgun (WGS) entry which is preliminary data.</text>
</comment>
<dbReference type="Proteomes" id="UP001549143">
    <property type="component" value="Unassembled WGS sequence"/>
</dbReference>
<reference evidence="1 2" key="1">
    <citation type="submission" date="2024-06" db="EMBL/GenBank/DDBJ databases">
        <title>Genomic Encyclopedia of Type Strains, Phase IV (KMG-IV): sequencing the most valuable type-strain genomes for metagenomic binning, comparative biology and taxonomic classification.</title>
        <authorList>
            <person name="Goeker M."/>
        </authorList>
    </citation>
    <scope>NUCLEOTIDE SEQUENCE [LARGE SCALE GENOMIC DNA]</scope>
    <source>
        <strain evidence="1 2">DSM 19730</strain>
    </source>
</reference>
<evidence type="ECO:0000313" key="2">
    <source>
        <dbReference type="Proteomes" id="UP001549143"/>
    </source>
</evidence>
<dbReference type="EMBL" id="JBEPMN010000007">
    <property type="protein sequence ID" value="MET3661959.1"/>
    <property type="molecule type" value="Genomic_DNA"/>
</dbReference>
<proteinExistence type="predicted"/>
<keyword evidence="1" id="KW-0966">Cell projection</keyword>
<keyword evidence="1" id="KW-0969">Cilium</keyword>
<protein>
    <submittedName>
        <fullName evidence="1">Flagellar basal-body rod protein FlgB</fullName>
    </submittedName>
</protein>
<name>A0ABV2KLQ0_9HYPH</name>
<keyword evidence="2" id="KW-1185">Reference proteome</keyword>
<organism evidence="1 2">
    <name type="scientific">Aquamicrobium ahrensii</name>
    <dbReference type="NCBI Taxonomy" id="469551"/>
    <lineage>
        <taxon>Bacteria</taxon>
        <taxon>Pseudomonadati</taxon>
        <taxon>Pseudomonadota</taxon>
        <taxon>Alphaproteobacteria</taxon>
        <taxon>Hyphomicrobiales</taxon>
        <taxon>Phyllobacteriaceae</taxon>
        <taxon>Aquamicrobium</taxon>
    </lineage>
</organism>